<dbReference type="EMBL" id="JAMPLM010000001">
    <property type="protein sequence ID" value="MEP1057282.1"/>
    <property type="molecule type" value="Genomic_DNA"/>
</dbReference>
<keyword evidence="1" id="KW-1133">Transmembrane helix</keyword>
<keyword evidence="1" id="KW-0812">Transmembrane</keyword>
<evidence type="ECO:0000256" key="1">
    <source>
        <dbReference type="SAM" id="Phobius"/>
    </source>
</evidence>
<organism evidence="2 3">
    <name type="scientific">Stenomitos frigidus AS-A4</name>
    <dbReference type="NCBI Taxonomy" id="2933935"/>
    <lineage>
        <taxon>Bacteria</taxon>
        <taxon>Bacillati</taxon>
        <taxon>Cyanobacteriota</taxon>
        <taxon>Cyanophyceae</taxon>
        <taxon>Leptolyngbyales</taxon>
        <taxon>Leptolyngbyaceae</taxon>
        <taxon>Stenomitos</taxon>
    </lineage>
</organism>
<dbReference type="RefSeq" id="WP_190454324.1">
    <property type="nucleotide sequence ID" value="NZ_JAMPLM010000001.1"/>
</dbReference>
<dbReference type="Proteomes" id="UP001476950">
    <property type="component" value="Unassembled WGS sequence"/>
</dbReference>
<evidence type="ECO:0000313" key="3">
    <source>
        <dbReference type="Proteomes" id="UP001476950"/>
    </source>
</evidence>
<protein>
    <submittedName>
        <fullName evidence="2">Uncharacterized protein</fullName>
    </submittedName>
</protein>
<keyword evidence="3" id="KW-1185">Reference proteome</keyword>
<accession>A0ABV0KDG6</accession>
<comment type="caution">
    <text evidence="2">The sequence shown here is derived from an EMBL/GenBank/DDBJ whole genome shotgun (WGS) entry which is preliminary data.</text>
</comment>
<evidence type="ECO:0000313" key="2">
    <source>
        <dbReference type="EMBL" id="MEP1057282.1"/>
    </source>
</evidence>
<proteinExistence type="predicted"/>
<gene>
    <name evidence="2" type="ORF">NDI38_02465</name>
</gene>
<name>A0ABV0KDG6_9CYAN</name>
<keyword evidence="1" id="KW-0472">Membrane</keyword>
<reference evidence="2 3" key="1">
    <citation type="submission" date="2022-04" db="EMBL/GenBank/DDBJ databases">
        <title>Positive selection, recombination, and allopatry shape intraspecific diversity of widespread and dominant cyanobacteria.</title>
        <authorList>
            <person name="Wei J."/>
            <person name="Shu W."/>
            <person name="Hu C."/>
        </authorList>
    </citation>
    <scope>NUCLEOTIDE SEQUENCE [LARGE SCALE GENOMIC DNA]</scope>
    <source>
        <strain evidence="2 3">AS-A4</strain>
    </source>
</reference>
<sequence>MNAPLSLLQRAKQGDAVAIAVLMNDALQAQDIWVKAILDGSCLQVMLKGQMPLHQANCIAFIRRGLLRLQPKAINQVVAYGWMVGDTFPLWIAAFSLEQSLLPQKPLHTLANGAIEPALEHPLAPTTVPDTNTRPNQTTVQQPIVSLAKSSNTAKQRSELLKLGVVIVLTTAVYFMVTGV</sequence>
<feature type="transmembrane region" description="Helical" evidence="1">
    <location>
        <begin position="160"/>
        <end position="177"/>
    </location>
</feature>